<protein>
    <recommendedName>
        <fullName evidence="4">Aminotransferase-like plant mobile domain-containing protein</fullName>
    </recommendedName>
</protein>
<gene>
    <name evidence="2" type="ORF">JCGZ_12771</name>
</gene>
<feature type="region of interest" description="Disordered" evidence="1">
    <location>
        <begin position="514"/>
        <end position="557"/>
    </location>
</feature>
<sequence>MAQIPEIPASAYTPEMEIFGVILDIPIFEGDRIPVSLTLLPSVRGRFSFFRHQVSIFRSDAISMRCAVFKVRPSYAVESDCHWIWRLRIGSPPAMRYALMEWWNDCTRSFIFGFGELTLTLVDYTAITEIGFDGDAVPLDTRYQTAALGAELVATLLGVTTRTRYTSQGYVSYKDLSLIGTYDWASLALVHLYHGLDVWAYEYRIYPGGPESDARTEARWIPPYLVHRHHTYFSLEDPYYWRCYLNDRALADASIKNLLSIMFPLIFTVHLADFSILQLFLTPWEGDAWTAYAPRVRAEALTWSRVLLRGYWLDRNYLGERVLEIRTITAQRRVPVAPPRHMCTLDGMTPEDILLEYGGFPADDYLELGDYNSYLSTRLRTRLPDVQEYSQDKKRHRTPAFYRTQAEADVPAGPIVIVLGDIPFPPGMEVALDPILGLGPTLAIPADLRQVPAQRYQELYQRFCFARAYIARLYPEHHEMELEIGRLRRHQTHQGAAISRLQMENDRLRTRLEVKGIPLDSSNEEEEDDDDDSSDDVPPPPPLSVRRATAGPSQRQP</sequence>
<organism evidence="2 3">
    <name type="scientific">Jatropha curcas</name>
    <name type="common">Barbados nut</name>
    <dbReference type="NCBI Taxonomy" id="180498"/>
    <lineage>
        <taxon>Eukaryota</taxon>
        <taxon>Viridiplantae</taxon>
        <taxon>Streptophyta</taxon>
        <taxon>Embryophyta</taxon>
        <taxon>Tracheophyta</taxon>
        <taxon>Spermatophyta</taxon>
        <taxon>Magnoliopsida</taxon>
        <taxon>eudicotyledons</taxon>
        <taxon>Gunneridae</taxon>
        <taxon>Pentapetalae</taxon>
        <taxon>rosids</taxon>
        <taxon>fabids</taxon>
        <taxon>Malpighiales</taxon>
        <taxon>Euphorbiaceae</taxon>
        <taxon>Crotonoideae</taxon>
        <taxon>Jatropheae</taxon>
        <taxon>Jatropha</taxon>
    </lineage>
</organism>
<reference evidence="2 3" key="1">
    <citation type="journal article" date="2014" name="PLoS ONE">
        <title>Global Analysis of Gene Expression Profiles in Physic Nut (Jatropha curcas L.) Seedlings Exposed to Salt Stress.</title>
        <authorList>
            <person name="Zhang L."/>
            <person name="Zhang C."/>
            <person name="Wu P."/>
            <person name="Chen Y."/>
            <person name="Li M."/>
            <person name="Jiang H."/>
            <person name="Wu G."/>
        </authorList>
    </citation>
    <scope>NUCLEOTIDE SEQUENCE [LARGE SCALE GENOMIC DNA]</scope>
    <source>
        <strain evidence="3">cv. GZQX0401</strain>
        <tissue evidence="2">Young leaves</tissue>
    </source>
</reference>
<evidence type="ECO:0000256" key="1">
    <source>
        <dbReference type="SAM" id="MobiDB-lite"/>
    </source>
</evidence>
<evidence type="ECO:0008006" key="4">
    <source>
        <dbReference type="Google" id="ProtNLM"/>
    </source>
</evidence>
<keyword evidence="3" id="KW-1185">Reference proteome</keyword>
<name>A0A067LP35_JATCU</name>
<dbReference type="OrthoDB" id="1674198at2759"/>
<dbReference type="EMBL" id="KK914212">
    <property type="protein sequence ID" value="KDP46645.1"/>
    <property type="molecule type" value="Genomic_DNA"/>
</dbReference>
<feature type="compositionally biased region" description="Acidic residues" evidence="1">
    <location>
        <begin position="522"/>
        <end position="535"/>
    </location>
</feature>
<accession>A0A067LP35</accession>
<dbReference type="Proteomes" id="UP000027138">
    <property type="component" value="Unassembled WGS sequence"/>
</dbReference>
<evidence type="ECO:0000313" key="3">
    <source>
        <dbReference type="Proteomes" id="UP000027138"/>
    </source>
</evidence>
<dbReference type="AlphaFoldDB" id="A0A067LP35"/>
<evidence type="ECO:0000313" key="2">
    <source>
        <dbReference type="EMBL" id="KDP46645.1"/>
    </source>
</evidence>
<proteinExistence type="predicted"/>